<organism evidence="3 4">
    <name type="scientific">Pseudolabrys taiwanensis</name>
    <dbReference type="NCBI Taxonomy" id="331696"/>
    <lineage>
        <taxon>Bacteria</taxon>
        <taxon>Pseudomonadati</taxon>
        <taxon>Pseudomonadota</taxon>
        <taxon>Alphaproteobacteria</taxon>
        <taxon>Hyphomicrobiales</taxon>
        <taxon>Xanthobacteraceae</taxon>
        <taxon>Pseudolabrys</taxon>
    </lineage>
</organism>
<accession>A0A345ZTU1</accession>
<evidence type="ECO:0000313" key="3">
    <source>
        <dbReference type="EMBL" id="AXK80338.1"/>
    </source>
</evidence>
<dbReference type="KEGG" id="ptaw:DW352_07295"/>
<dbReference type="OrthoDB" id="7340239at2"/>
<dbReference type="Gene3D" id="1.20.1270.180">
    <property type="match status" value="1"/>
</dbReference>
<dbReference type="AlphaFoldDB" id="A0A345ZTU1"/>
<proteinExistence type="predicted"/>
<keyword evidence="1" id="KW-0732">Signal</keyword>
<dbReference type="InterPro" id="IPR009739">
    <property type="entry name" value="LprI-like_N"/>
</dbReference>
<dbReference type="Pfam" id="PF07007">
    <property type="entry name" value="LprI"/>
    <property type="match status" value="1"/>
</dbReference>
<sequence length="166" mass="18494">MGYALMRALLVALAVATFAAGPWPAEAAQPSKFAAKDSAEIQDCIKSKPGKEEACIGIVSEPCLNRDETKSTADMNACVDRELAVWDDILNETFRRLRDKLDAQQKEKLRDMQRAWIVSKEKTCAFYWDYFQGTMASPMAASCVNRETARRALFLLGFLVDADSSK</sequence>
<evidence type="ECO:0000256" key="1">
    <source>
        <dbReference type="SAM" id="SignalP"/>
    </source>
</evidence>
<dbReference type="PANTHER" id="PTHR39176:SF1">
    <property type="entry name" value="PERIPLASMIC PROTEIN"/>
    <property type="match status" value="1"/>
</dbReference>
<feature type="domain" description="Lysozyme inhibitor LprI-like N-terminal" evidence="2">
    <location>
        <begin position="64"/>
        <end position="155"/>
    </location>
</feature>
<reference evidence="3 4" key="1">
    <citation type="submission" date="2018-07" db="EMBL/GenBank/DDBJ databases">
        <authorList>
            <person name="Quirk P.G."/>
            <person name="Krulwich T.A."/>
        </authorList>
    </citation>
    <scope>NUCLEOTIDE SEQUENCE [LARGE SCALE GENOMIC DNA]</scope>
    <source>
        <strain evidence="3 4">CC-BB4</strain>
    </source>
</reference>
<feature type="chain" id="PRO_5016766454" evidence="1">
    <location>
        <begin position="28"/>
        <end position="166"/>
    </location>
</feature>
<dbReference type="EMBL" id="CP031417">
    <property type="protein sequence ID" value="AXK80338.1"/>
    <property type="molecule type" value="Genomic_DNA"/>
</dbReference>
<protein>
    <submittedName>
        <fullName evidence="3">DUF1311 domain-containing protein</fullName>
    </submittedName>
</protein>
<feature type="signal peptide" evidence="1">
    <location>
        <begin position="1"/>
        <end position="27"/>
    </location>
</feature>
<gene>
    <name evidence="3" type="ORF">DW352_07295</name>
</gene>
<evidence type="ECO:0000313" key="4">
    <source>
        <dbReference type="Proteomes" id="UP000254889"/>
    </source>
</evidence>
<name>A0A345ZTU1_9HYPH</name>
<dbReference type="Proteomes" id="UP000254889">
    <property type="component" value="Chromosome"/>
</dbReference>
<dbReference type="PANTHER" id="PTHR39176">
    <property type="entry name" value="PERIPLASMIC PROTEIN-RELATED"/>
    <property type="match status" value="1"/>
</dbReference>
<evidence type="ECO:0000259" key="2">
    <source>
        <dbReference type="Pfam" id="PF07007"/>
    </source>
</evidence>
<keyword evidence="4" id="KW-1185">Reference proteome</keyword>